<comment type="caution">
    <text evidence="11">The sequence shown here is derived from an EMBL/GenBank/DDBJ whole genome shotgun (WGS) entry which is preliminary data.</text>
</comment>
<feature type="transmembrane region" description="Helical" evidence="9">
    <location>
        <begin position="264"/>
        <end position="287"/>
    </location>
</feature>
<feature type="transmembrane region" description="Helical" evidence="9">
    <location>
        <begin position="219"/>
        <end position="244"/>
    </location>
</feature>
<dbReference type="InterPro" id="IPR025966">
    <property type="entry name" value="OppC_N"/>
</dbReference>
<evidence type="ECO:0000313" key="11">
    <source>
        <dbReference type="EMBL" id="MBT1157232.1"/>
    </source>
</evidence>
<dbReference type="PROSITE" id="PS50928">
    <property type="entry name" value="ABC_TM1"/>
    <property type="match status" value="1"/>
</dbReference>
<dbReference type="CDD" id="cd06261">
    <property type="entry name" value="TM_PBP2"/>
    <property type="match status" value="1"/>
</dbReference>
<keyword evidence="2 9" id="KW-0813">Transport</keyword>
<keyword evidence="4 9" id="KW-0812">Transmembrane</keyword>
<evidence type="ECO:0000256" key="2">
    <source>
        <dbReference type="ARBA" id="ARBA00022448"/>
    </source>
</evidence>
<dbReference type="Proteomes" id="UP001138921">
    <property type="component" value="Unassembled WGS sequence"/>
</dbReference>
<evidence type="ECO:0000256" key="9">
    <source>
        <dbReference type="RuleBase" id="RU363032"/>
    </source>
</evidence>
<keyword evidence="12" id="KW-1185">Reference proteome</keyword>
<reference evidence="11" key="1">
    <citation type="journal article" date="2021" name="Microorganisms">
        <title>Phylogenomic Reconstruction and Metabolic Potential of the Genus Aminobacter.</title>
        <authorList>
            <person name="Artuso I."/>
            <person name="Turrini P."/>
            <person name="Pirolo M."/>
            <person name="Lugli G.A."/>
            <person name="Ventura M."/>
            <person name="Visca P."/>
        </authorList>
    </citation>
    <scope>NUCLEOTIDE SEQUENCE</scope>
    <source>
        <strain evidence="11">LMG 26462</strain>
    </source>
</reference>
<dbReference type="Pfam" id="PF12911">
    <property type="entry name" value="OppC_N"/>
    <property type="match status" value="1"/>
</dbReference>
<evidence type="ECO:0000256" key="1">
    <source>
        <dbReference type="ARBA" id="ARBA00004651"/>
    </source>
</evidence>
<evidence type="ECO:0000256" key="5">
    <source>
        <dbReference type="ARBA" id="ARBA00022856"/>
    </source>
</evidence>
<feature type="transmembrane region" description="Helical" evidence="9">
    <location>
        <begin position="138"/>
        <end position="157"/>
    </location>
</feature>
<comment type="subcellular location">
    <subcellularLocation>
        <location evidence="1 9">Cell membrane</location>
        <topology evidence="1 9">Multi-pass membrane protein</topology>
    </subcellularLocation>
</comment>
<evidence type="ECO:0000256" key="4">
    <source>
        <dbReference type="ARBA" id="ARBA00022692"/>
    </source>
</evidence>
<dbReference type="Gene3D" id="1.10.3720.10">
    <property type="entry name" value="MetI-like"/>
    <property type="match status" value="1"/>
</dbReference>
<keyword evidence="5" id="KW-0571">Peptide transport</keyword>
<keyword evidence="8 9" id="KW-0472">Membrane</keyword>
<gene>
    <name evidence="11" type="ORF">J1C56_16670</name>
</gene>
<dbReference type="PANTHER" id="PTHR43386">
    <property type="entry name" value="OLIGOPEPTIDE TRANSPORT SYSTEM PERMEASE PROTEIN APPC"/>
    <property type="match status" value="1"/>
</dbReference>
<evidence type="ECO:0000256" key="3">
    <source>
        <dbReference type="ARBA" id="ARBA00022475"/>
    </source>
</evidence>
<evidence type="ECO:0000313" key="12">
    <source>
        <dbReference type="Proteomes" id="UP001138921"/>
    </source>
</evidence>
<organism evidence="11 12">
    <name type="scientific">Aminobacter anthyllidis</name>
    <dbReference type="NCBI Taxonomy" id="1035067"/>
    <lineage>
        <taxon>Bacteria</taxon>
        <taxon>Pseudomonadati</taxon>
        <taxon>Pseudomonadota</taxon>
        <taxon>Alphaproteobacteria</taxon>
        <taxon>Hyphomicrobiales</taxon>
        <taxon>Phyllobacteriaceae</taxon>
        <taxon>Aminobacter</taxon>
    </lineage>
</organism>
<reference evidence="11" key="2">
    <citation type="submission" date="2021-03" db="EMBL/GenBank/DDBJ databases">
        <authorList>
            <person name="Artuso I."/>
            <person name="Turrini P."/>
            <person name="Pirolo M."/>
            <person name="Lugli G.A."/>
            <person name="Ventura M."/>
            <person name="Visca P."/>
        </authorList>
    </citation>
    <scope>NUCLEOTIDE SEQUENCE</scope>
    <source>
        <strain evidence="11">LMG 26462</strain>
    </source>
</reference>
<evidence type="ECO:0000256" key="6">
    <source>
        <dbReference type="ARBA" id="ARBA00022927"/>
    </source>
</evidence>
<dbReference type="EMBL" id="JAFLWW010000004">
    <property type="protein sequence ID" value="MBT1157232.1"/>
    <property type="molecule type" value="Genomic_DNA"/>
</dbReference>
<feature type="transmembrane region" description="Helical" evidence="9">
    <location>
        <begin position="163"/>
        <end position="181"/>
    </location>
</feature>
<dbReference type="InterPro" id="IPR035906">
    <property type="entry name" value="MetI-like_sf"/>
</dbReference>
<protein>
    <submittedName>
        <fullName evidence="11">ABC transporter permease</fullName>
    </submittedName>
</protein>
<dbReference type="InterPro" id="IPR000515">
    <property type="entry name" value="MetI-like"/>
</dbReference>
<keyword evidence="6" id="KW-0653">Protein transport</keyword>
<dbReference type="GO" id="GO:0005886">
    <property type="term" value="C:plasma membrane"/>
    <property type="evidence" value="ECO:0007669"/>
    <property type="project" value="UniProtKB-SubCell"/>
</dbReference>
<dbReference type="RefSeq" id="WP_214391164.1">
    <property type="nucleotide sequence ID" value="NZ_JAFLWW010000004.1"/>
</dbReference>
<feature type="transmembrane region" description="Helical" evidence="9">
    <location>
        <begin position="101"/>
        <end position="126"/>
    </location>
</feature>
<keyword evidence="7 9" id="KW-1133">Transmembrane helix</keyword>
<dbReference type="AlphaFoldDB" id="A0A9X1D5J0"/>
<evidence type="ECO:0000256" key="7">
    <source>
        <dbReference type="ARBA" id="ARBA00022989"/>
    </source>
</evidence>
<dbReference type="Pfam" id="PF00528">
    <property type="entry name" value="BPD_transp_1"/>
    <property type="match status" value="1"/>
</dbReference>
<evidence type="ECO:0000256" key="8">
    <source>
        <dbReference type="ARBA" id="ARBA00023136"/>
    </source>
</evidence>
<dbReference type="GO" id="GO:0015833">
    <property type="term" value="P:peptide transport"/>
    <property type="evidence" value="ECO:0007669"/>
    <property type="project" value="UniProtKB-KW"/>
</dbReference>
<comment type="similarity">
    <text evidence="9">Belongs to the binding-protein-dependent transport system permease family.</text>
</comment>
<dbReference type="GO" id="GO:0055085">
    <property type="term" value="P:transmembrane transport"/>
    <property type="evidence" value="ECO:0007669"/>
    <property type="project" value="InterPro"/>
</dbReference>
<name>A0A9X1D5J0_9HYPH</name>
<proteinExistence type="inferred from homology"/>
<dbReference type="InterPro" id="IPR050366">
    <property type="entry name" value="BP-dependent_transpt_permease"/>
</dbReference>
<keyword evidence="3" id="KW-1003">Cell membrane</keyword>
<evidence type="ECO:0000259" key="10">
    <source>
        <dbReference type="PROSITE" id="PS50928"/>
    </source>
</evidence>
<accession>A0A9X1D5J0</accession>
<feature type="domain" description="ABC transmembrane type-1" evidence="10">
    <location>
        <begin position="99"/>
        <end position="287"/>
    </location>
</feature>
<dbReference type="PANTHER" id="PTHR43386:SF1">
    <property type="entry name" value="D,D-DIPEPTIDE TRANSPORT SYSTEM PERMEASE PROTEIN DDPC-RELATED"/>
    <property type="match status" value="1"/>
</dbReference>
<sequence length="298" mass="32052">MADISRVADPLAMSKGEEPMQTVPHWREAWVHFRHSRIAVLALGVLLLLGFAALLAPWLAPYSPTEVSVMDVLQSPNALHWWGTDDLGRDVYSGALYGLRISMAVGLMAGLVAAILGTIIGALAGFLGGWVDALLMRITDFILTIPVLFLALVLIPVFGSSRLIVIFVIGGLAWPSIARLVRAEFLKLRSEAFVEAARGYGARRFKLIFSEILPNTFDLVLVSTALQVPAAILIEAGLSFLGVGDPEPRSLGLMLKDAYGLLGLAWWSAVFPGLVLSALAISLNLVADAFNDAVRGHE</sequence>
<dbReference type="GO" id="GO:0015031">
    <property type="term" value="P:protein transport"/>
    <property type="evidence" value="ECO:0007669"/>
    <property type="project" value="UniProtKB-KW"/>
</dbReference>
<feature type="transmembrane region" description="Helical" evidence="9">
    <location>
        <begin position="38"/>
        <end position="60"/>
    </location>
</feature>
<dbReference type="SUPFAM" id="SSF161098">
    <property type="entry name" value="MetI-like"/>
    <property type="match status" value="1"/>
</dbReference>